<evidence type="ECO:0000313" key="3">
    <source>
        <dbReference type="Proteomes" id="UP001140949"/>
    </source>
</evidence>
<feature type="region of interest" description="Disordered" evidence="1">
    <location>
        <begin position="25"/>
        <end position="87"/>
    </location>
</feature>
<protein>
    <submittedName>
        <fullName evidence="2">Uncharacterized protein</fullName>
    </submittedName>
</protein>
<accession>A0AAX6FVX6</accession>
<dbReference type="EMBL" id="JANAVB010025594">
    <property type="protein sequence ID" value="KAJ6820542.1"/>
    <property type="molecule type" value="Genomic_DNA"/>
</dbReference>
<name>A0AAX6FVX6_IRIPA</name>
<reference evidence="2" key="2">
    <citation type="submission" date="2023-04" db="EMBL/GenBank/DDBJ databases">
        <authorList>
            <person name="Bruccoleri R.E."/>
            <person name="Oakeley E.J."/>
            <person name="Faust A.-M."/>
            <person name="Dessus-Babus S."/>
            <person name="Altorfer M."/>
            <person name="Burckhardt D."/>
            <person name="Oertli M."/>
            <person name="Naumann U."/>
            <person name="Petersen F."/>
            <person name="Wong J."/>
        </authorList>
    </citation>
    <scope>NUCLEOTIDE SEQUENCE</scope>
    <source>
        <strain evidence="2">GSM-AAB239-AS_SAM_17_03QT</strain>
        <tissue evidence="2">Leaf</tissue>
    </source>
</reference>
<dbReference type="Proteomes" id="UP001140949">
    <property type="component" value="Unassembled WGS sequence"/>
</dbReference>
<gene>
    <name evidence="2" type="ORF">M6B38_396675</name>
</gene>
<feature type="compositionally biased region" description="Polar residues" evidence="1">
    <location>
        <begin position="58"/>
        <end position="75"/>
    </location>
</feature>
<proteinExistence type="predicted"/>
<dbReference type="AlphaFoldDB" id="A0AAX6FVX6"/>
<organism evidence="2 3">
    <name type="scientific">Iris pallida</name>
    <name type="common">Sweet iris</name>
    <dbReference type="NCBI Taxonomy" id="29817"/>
    <lineage>
        <taxon>Eukaryota</taxon>
        <taxon>Viridiplantae</taxon>
        <taxon>Streptophyta</taxon>
        <taxon>Embryophyta</taxon>
        <taxon>Tracheophyta</taxon>
        <taxon>Spermatophyta</taxon>
        <taxon>Magnoliopsida</taxon>
        <taxon>Liliopsida</taxon>
        <taxon>Asparagales</taxon>
        <taxon>Iridaceae</taxon>
        <taxon>Iridoideae</taxon>
        <taxon>Irideae</taxon>
        <taxon>Iris</taxon>
    </lineage>
</organism>
<reference evidence="2" key="1">
    <citation type="journal article" date="2023" name="GigaByte">
        <title>Genome assembly of the bearded iris, Iris pallida Lam.</title>
        <authorList>
            <person name="Bruccoleri R.E."/>
            <person name="Oakeley E.J."/>
            <person name="Faust A.M.E."/>
            <person name="Altorfer M."/>
            <person name="Dessus-Babus S."/>
            <person name="Burckhardt D."/>
            <person name="Oertli M."/>
            <person name="Naumann U."/>
            <person name="Petersen F."/>
            <person name="Wong J."/>
        </authorList>
    </citation>
    <scope>NUCLEOTIDE SEQUENCE</scope>
    <source>
        <strain evidence="2">GSM-AAB239-AS_SAM_17_03QT</strain>
    </source>
</reference>
<evidence type="ECO:0000313" key="2">
    <source>
        <dbReference type="EMBL" id="KAJ6820542.1"/>
    </source>
</evidence>
<sequence length="179" mass="19320">MRGSSITALFSSTLGTPWECVSLLPNRGRKGSPSSAEVPSNALLPNPEGDPGGGSGRRNLSTRPTFDYNPNTSESRILPPPSAPQPDGRMVLFMPCLPTIDEEDCDDGVVIASLSYAQRTDSGEHVDFMGGESLTEDRDRRDANDFTDGDVFVPNFTVEANKSPSFTLQQHSLGEIPYL</sequence>
<evidence type="ECO:0000256" key="1">
    <source>
        <dbReference type="SAM" id="MobiDB-lite"/>
    </source>
</evidence>
<keyword evidence="3" id="KW-1185">Reference proteome</keyword>
<comment type="caution">
    <text evidence="2">The sequence shown here is derived from an EMBL/GenBank/DDBJ whole genome shotgun (WGS) entry which is preliminary data.</text>
</comment>